<evidence type="ECO:0000256" key="1">
    <source>
        <dbReference type="ARBA" id="ARBA00004141"/>
    </source>
</evidence>
<feature type="transmembrane region" description="Helical" evidence="5">
    <location>
        <begin position="12"/>
        <end position="38"/>
    </location>
</feature>
<reference evidence="7 8" key="1">
    <citation type="submission" date="2018-05" db="EMBL/GenBank/DDBJ databases">
        <title>Evolution of small genomes with special reference to Mycobacterium leprae.</title>
        <authorList>
            <person name="Mohanty P.S."/>
            <person name="Bansal A.K."/>
            <person name="Gupta U.D."/>
            <person name="Naaz F."/>
            <person name="Dwivedi V.D."/>
            <person name="Singh H."/>
            <person name="Gupta G."/>
            <person name="Sharma S."/>
            <person name="Arora M."/>
        </authorList>
    </citation>
    <scope>NUCLEOTIDE SEQUENCE [LARGE SCALE GENOMIC DNA]</scope>
    <source>
        <strain evidence="7 8">MRHRU-235-G</strain>
    </source>
</reference>
<dbReference type="EMBL" id="CP029543">
    <property type="protein sequence ID" value="AWV48017.1"/>
    <property type="molecule type" value="Genomic_DNA"/>
</dbReference>
<evidence type="ECO:0000313" key="7">
    <source>
        <dbReference type="EMBL" id="AWV48017.1"/>
    </source>
</evidence>
<dbReference type="GO" id="GO:0016020">
    <property type="term" value="C:membrane"/>
    <property type="evidence" value="ECO:0007669"/>
    <property type="project" value="UniProtKB-SubCell"/>
</dbReference>
<keyword evidence="2 5" id="KW-0812">Transmembrane</keyword>
<protein>
    <recommendedName>
        <fullName evidence="6">Membrane transport protein MMPL domain-containing protein</fullName>
    </recommendedName>
</protein>
<evidence type="ECO:0000256" key="2">
    <source>
        <dbReference type="ARBA" id="ARBA00022692"/>
    </source>
</evidence>
<keyword evidence="4 5" id="KW-0472">Membrane</keyword>
<keyword evidence="3 5" id="KW-1133">Transmembrane helix</keyword>
<organism evidence="7 8">
    <name type="scientific">Mycobacterium leprae</name>
    <dbReference type="NCBI Taxonomy" id="1769"/>
    <lineage>
        <taxon>Bacteria</taxon>
        <taxon>Bacillati</taxon>
        <taxon>Actinomycetota</taxon>
        <taxon>Actinomycetes</taxon>
        <taxon>Mycobacteriales</taxon>
        <taxon>Mycobacteriaceae</taxon>
        <taxon>Mycobacterium</taxon>
    </lineage>
</organism>
<evidence type="ECO:0000256" key="5">
    <source>
        <dbReference type="SAM" id="Phobius"/>
    </source>
</evidence>
<dbReference type="Pfam" id="PF03176">
    <property type="entry name" value="MMPL"/>
    <property type="match status" value="1"/>
</dbReference>
<proteinExistence type="predicted"/>
<dbReference type="AlphaFoldDB" id="A0AAD2JDR3"/>
<evidence type="ECO:0000259" key="6">
    <source>
        <dbReference type="Pfam" id="PF03176"/>
    </source>
</evidence>
<accession>A0AAD2JDR3</accession>
<evidence type="ECO:0000313" key="8">
    <source>
        <dbReference type="Proteomes" id="UP000249682"/>
    </source>
</evidence>
<comment type="subcellular location">
    <subcellularLocation>
        <location evidence="1">Membrane</location>
        <topology evidence="1">Multi-pass membrane protein</topology>
    </subcellularLocation>
</comment>
<evidence type="ECO:0000256" key="3">
    <source>
        <dbReference type="ARBA" id="ARBA00022989"/>
    </source>
</evidence>
<dbReference type="Proteomes" id="UP000249682">
    <property type="component" value="Chromosome"/>
</dbReference>
<name>A0AAD2JDR3_MYCLR</name>
<sequence>MTKITLFTLGTIAMMLLLGHRYIAITLVQLFMTGIALASSRTSHRVSRIPRHIRAHHVRREHPYMLAITAGTDCGIFLVNCYPEARQVGYDQDDVLHHIS</sequence>
<evidence type="ECO:0000256" key="4">
    <source>
        <dbReference type="ARBA" id="ARBA00023136"/>
    </source>
</evidence>
<gene>
    <name evidence="7" type="ORF">DIJ64_07930</name>
</gene>
<dbReference type="InterPro" id="IPR004869">
    <property type="entry name" value="MMPL_dom"/>
</dbReference>
<feature type="domain" description="Membrane transport protein MMPL" evidence="6">
    <location>
        <begin position="2"/>
        <end position="92"/>
    </location>
</feature>